<dbReference type="AlphaFoldDB" id="A0A3Q3VKR5"/>
<evidence type="ECO:0000256" key="2">
    <source>
        <dbReference type="ARBA" id="ARBA00015888"/>
    </source>
</evidence>
<dbReference type="SUPFAM" id="SSF143081">
    <property type="entry name" value="BB1717-like"/>
    <property type="match status" value="1"/>
</dbReference>
<dbReference type="Gene3D" id="3.90.1680.10">
    <property type="entry name" value="SOS response associated peptidase-like"/>
    <property type="match status" value="1"/>
</dbReference>
<dbReference type="GO" id="GO:0016829">
    <property type="term" value="F:lyase activity"/>
    <property type="evidence" value="ECO:0007669"/>
    <property type="project" value="UniProtKB-KW"/>
</dbReference>
<keyword evidence="8" id="KW-0456">Lyase</keyword>
<dbReference type="InterPro" id="IPR036590">
    <property type="entry name" value="SRAP-like"/>
</dbReference>
<dbReference type="PANTHER" id="PTHR13604:SF0">
    <property type="entry name" value="ABASIC SITE PROCESSING PROTEIN HMCES"/>
    <property type="match status" value="1"/>
</dbReference>
<name>A0A3Q3VKR5_MOLML</name>
<evidence type="ECO:0000256" key="7">
    <source>
        <dbReference type="ARBA" id="ARBA00023125"/>
    </source>
</evidence>
<dbReference type="Proteomes" id="UP000261620">
    <property type="component" value="Unplaced"/>
</dbReference>
<dbReference type="GO" id="GO:0106300">
    <property type="term" value="P:protein-DNA covalent cross-linking repair"/>
    <property type="evidence" value="ECO:0007669"/>
    <property type="project" value="InterPro"/>
</dbReference>
<dbReference type="GO" id="GO:0008233">
    <property type="term" value="F:peptidase activity"/>
    <property type="evidence" value="ECO:0007669"/>
    <property type="project" value="UniProtKB-KW"/>
</dbReference>
<evidence type="ECO:0000256" key="5">
    <source>
        <dbReference type="ARBA" id="ARBA00022801"/>
    </source>
</evidence>
<evidence type="ECO:0000256" key="10">
    <source>
        <dbReference type="ARBA" id="ARBA00030898"/>
    </source>
</evidence>
<feature type="compositionally biased region" description="Polar residues" evidence="13">
    <location>
        <begin position="285"/>
        <end position="300"/>
    </location>
</feature>
<dbReference type="EC" id="3.4.-.-" evidence="12"/>
<comment type="function">
    <text evidence="12">Sensor of abasic sites in single-stranded DNA (ssDNA) required to preserve genome integrity by promoting error-free repair of abasic sites. Acts as an enzyme that recognizes and binds abasic sites in ssDNA at replication forks and chemically modifies the lesion by forming a covalent cross-link with DNA: forms a stable thiazolidine linkage between a ring-opened abasic site and the alpha-amino and sulfhydryl substituents of its N-terminal catalytic cysteine residue. The HMCES DNA-protein cross-link is then either reversed or degraded. HMCES is able to catalyze the reversal of its thiazolidine cross-link and cycle between a cross-link and a non-cross-linked state depending on DNA context: mediates self-reversal of the thiazolidine cross-link in double stranded DNA, allowing APEX1 to initiate downstream repair of abasic sites. The HMCES DNA-protein cross-link can also be degraded by the SPRTN metalloprotease following unfolding by the BRIP1/FANCJ helicase. Acts as a protease: mediates autocatalytic processing of its N-terminal methionine in order to expose the catalytic cysteine.</text>
</comment>
<feature type="compositionally biased region" description="Basic and acidic residues" evidence="13">
    <location>
        <begin position="302"/>
        <end position="317"/>
    </location>
</feature>
<evidence type="ECO:0000256" key="6">
    <source>
        <dbReference type="ARBA" id="ARBA00023124"/>
    </source>
</evidence>
<evidence type="ECO:0000313" key="15">
    <source>
        <dbReference type="Proteomes" id="UP000261620"/>
    </source>
</evidence>
<accession>A0A3Q3VKR5</accession>
<dbReference type="OMA" id="SYNKGPQ"/>
<evidence type="ECO:0000313" key="14">
    <source>
        <dbReference type="Ensembl" id="ENSMMOP00000001716.1"/>
    </source>
</evidence>
<evidence type="ECO:0000256" key="3">
    <source>
        <dbReference type="ARBA" id="ARBA00022670"/>
    </source>
</evidence>
<keyword evidence="5 12" id="KW-0378">Hydrolase</keyword>
<reference evidence="14" key="2">
    <citation type="submission" date="2025-09" db="UniProtKB">
        <authorList>
            <consortium name="Ensembl"/>
        </authorList>
    </citation>
    <scope>IDENTIFICATION</scope>
</reference>
<dbReference type="GO" id="GO:0003697">
    <property type="term" value="F:single-stranded DNA binding"/>
    <property type="evidence" value="ECO:0007669"/>
    <property type="project" value="InterPro"/>
</dbReference>
<evidence type="ECO:0000256" key="4">
    <source>
        <dbReference type="ARBA" id="ARBA00022763"/>
    </source>
</evidence>
<keyword evidence="4" id="KW-0227">DNA damage</keyword>
<evidence type="ECO:0000256" key="8">
    <source>
        <dbReference type="ARBA" id="ARBA00023239"/>
    </source>
</evidence>
<comment type="similarity">
    <text evidence="1 12">Belongs to the SOS response-associated peptidase family.</text>
</comment>
<keyword evidence="15" id="KW-1185">Reference proteome</keyword>
<organism evidence="14 15">
    <name type="scientific">Mola mola</name>
    <name type="common">Ocean sunfish</name>
    <name type="synonym">Tetraodon mola</name>
    <dbReference type="NCBI Taxonomy" id="94237"/>
    <lineage>
        <taxon>Eukaryota</taxon>
        <taxon>Metazoa</taxon>
        <taxon>Chordata</taxon>
        <taxon>Craniata</taxon>
        <taxon>Vertebrata</taxon>
        <taxon>Euteleostomi</taxon>
        <taxon>Actinopterygii</taxon>
        <taxon>Neopterygii</taxon>
        <taxon>Teleostei</taxon>
        <taxon>Neoteleostei</taxon>
        <taxon>Acanthomorphata</taxon>
        <taxon>Eupercaria</taxon>
        <taxon>Tetraodontiformes</taxon>
        <taxon>Molidae</taxon>
        <taxon>Mola</taxon>
    </lineage>
</organism>
<protein>
    <recommendedName>
        <fullName evidence="2 12">Abasic site processing protein HMCES</fullName>
        <shortName evidence="12">ES cell-specific 5hmC-binding protein</shortName>
        <ecNumber evidence="12">3.4.-.-</ecNumber>
    </recommendedName>
    <alternativeName>
        <fullName evidence="9 12">Embryonic stem cell-specific 5-hydroxymethylcytosine-binding protein</fullName>
    </alternativeName>
    <alternativeName>
        <fullName evidence="10 12">Peptidase HMCES</fullName>
    </alternativeName>
    <alternativeName>
        <fullName evidence="11 12">SRAP domain-containing protein 1</fullName>
    </alternativeName>
</protein>
<evidence type="ECO:0000256" key="13">
    <source>
        <dbReference type="SAM" id="MobiDB-lite"/>
    </source>
</evidence>
<evidence type="ECO:0000256" key="1">
    <source>
        <dbReference type="ARBA" id="ARBA00008136"/>
    </source>
</evidence>
<feature type="region of interest" description="Disordered" evidence="13">
    <location>
        <begin position="268"/>
        <end position="337"/>
    </location>
</feature>
<keyword evidence="3 12" id="KW-0645">Protease</keyword>
<keyword evidence="7" id="KW-0238">DNA-binding</keyword>
<evidence type="ECO:0000256" key="12">
    <source>
        <dbReference type="RuleBase" id="RU364100"/>
    </source>
</evidence>
<dbReference type="Pfam" id="PF02586">
    <property type="entry name" value="SRAP"/>
    <property type="match status" value="1"/>
</dbReference>
<evidence type="ECO:0000256" key="11">
    <source>
        <dbReference type="ARBA" id="ARBA00031130"/>
    </source>
</evidence>
<dbReference type="GO" id="GO:0006508">
    <property type="term" value="P:proteolysis"/>
    <property type="evidence" value="ECO:0007669"/>
    <property type="project" value="UniProtKB-KW"/>
</dbReference>
<dbReference type="InterPro" id="IPR003738">
    <property type="entry name" value="SRAP"/>
</dbReference>
<feature type="region of interest" description="Disordered" evidence="13">
    <location>
        <begin position="25"/>
        <end position="48"/>
    </location>
</feature>
<reference evidence="14" key="1">
    <citation type="submission" date="2025-08" db="UniProtKB">
        <authorList>
            <consortium name="Ensembl"/>
        </authorList>
    </citation>
    <scope>IDENTIFICATION</scope>
</reference>
<proteinExistence type="inferred from homology"/>
<dbReference type="PANTHER" id="PTHR13604">
    <property type="entry name" value="DC12-RELATED"/>
    <property type="match status" value="1"/>
</dbReference>
<dbReference type="STRING" id="94237.ENSMMOP00000001716"/>
<dbReference type="Ensembl" id="ENSMMOT00000001748.1">
    <property type="protein sequence ID" value="ENSMMOP00000001716.1"/>
    <property type="gene ID" value="ENSMMOG00000001439.1"/>
</dbReference>
<evidence type="ECO:0000256" key="9">
    <source>
        <dbReference type="ARBA" id="ARBA00030390"/>
    </source>
</evidence>
<keyword evidence="6" id="KW-0190">Covalent protein-DNA linkage</keyword>
<sequence>MCGRTACTLAPDELRRACSYRNRRGRRRQPRWRDGDADKYQTSYNKSPQSLSPVLLSQRHFDNDAPVDEFVLASMRWGLVPAWFKENDPRKMQFSTSNCRVETILVKKSYKNPLNKGQRCVILADGFYEWKTQDKGKQPFFIYFPQTLETREDQDQPMTSASNEENLEPVCEWTGWKLLTMAGLFDCWTPPGGGEPLYTFSIITVSASPNLQSIHNRMPAILDGEEEVRKWLDFGEVRPIDALKLLQPKDVLAFHPVSSLVNNSRNNSAECLQPVDNSKKEPKRTASNKMMMSWLTSSTPCKRKEPNADVKKEETKAQYKSARALQGANKKRRTNPT</sequence>